<evidence type="ECO:0000256" key="1">
    <source>
        <dbReference type="ARBA" id="ARBA00005061"/>
    </source>
</evidence>
<keyword evidence="3" id="KW-0479">Metal-binding</keyword>
<dbReference type="Pfam" id="PF06508">
    <property type="entry name" value="QueC"/>
    <property type="match status" value="1"/>
</dbReference>
<comment type="pathway">
    <text evidence="1">Purine metabolism; 7-cyano-7-deazaguanine biosynthesis.</text>
</comment>
<keyword evidence="4" id="KW-0547">Nucleotide-binding</keyword>
<dbReference type="HAMAP" id="MF_01633">
    <property type="entry name" value="QueC"/>
    <property type="match status" value="1"/>
</dbReference>
<reference evidence="10" key="2">
    <citation type="submission" date="2022-01" db="EMBL/GenBank/DDBJ databases">
        <authorList>
            <person name="Hirooka S."/>
            <person name="Miyagishima S.Y."/>
        </authorList>
    </citation>
    <scope>NUCLEOTIDE SEQUENCE</scope>
    <source>
        <strain evidence="10">NBRC 102759</strain>
    </source>
</reference>
<reference evidence="10" key="1">
    <citation type="journal article" date="2022" name="Proc. Natl. Acad. Sci. U.S.A.">
        <title>Life cycle and functional genomics of the unicellular red alga Galdieria for elucidating algal and plant evolution and industrial use.</title>
        <authorList>
            <person name="Hirooka S."/>
            <person name="Itabashi T."/>
            <person name="Ichinose T.M."/>
            <person name="Onuma R."/>
            <person name="Fujiwara T."/>
            <person name="Yamashita S."/>
            <person name="Jong L.W."/>
            <person name="Tomita R."/>
            <person name="Iwane A.H."/>
            <person name="Miyagishima S.Y."/>
        </authorList>
    </citation>
    <scope>NUCLEOTIDE SEQUENCE</scope>
    <source>
        <strain evidence="10">NBRC 102759</strain>
    </source>
</reference>
<evidence type="ECO:0000256" key="2">
    <source>
        <dbReference type="ARBA" id="ARBA00022598"/>
    </source>
</evidence>
<dbReference type="InterPro" id="IPR018317">
    <property type="entry name" value="QueC"/>
</dbReference>
<evidence type="ECO:0000256" key="4">
    <source>
        <dbReference type="ARBA" id="ARBA00022741"/>
    </source>
</evidence>
<evidence type="ECO:0000313" key="10">
    <source>
        <dbReference type="EMBL" id="GJQ15875.1"/>
    </source>
</evidence>
<comment type="catalytic activity">
    <reaction evidence="9">
        <text>7-carboxy-7-carbaguanine + NH4(+) + 2 ATP = 7-cyano-7-carbaguanine + 2 AMP + 2 diphosphate + 2 H(+)</text>
        <dbReference type="Rhea" id="RHEA:27982"/>
        <dbReference type="ChEBI" id="CHEBI:15378"/>
        <dbReference type="ChEBI" id="CHEBI:28938"/>
        <dbReference type="ChEBI" id="CHEBI:30616"/>
        <dbReference type="ChEBI" id="CHEBI:33019"/>
        <dbReference type="ChEBI" id="CHEBI:45075"/>
        <dbReference type="ChEBI" id="CHEBI:61036"/>
        <dbReference type="ChEBI" id="CHEBI:456215"/>
        <dbReference type="EC" id="6.3.4.20"/>
    </reaction>
</comment>
<keyword evidence="5" id="KW-0862">Zinc</keyword>
<dbReference type="GO" id="GO:0016874">
    <property type="term" value="F:ligase activity"/>
    <property type="evidence" value="ECO:0007669"/>
    <property type="project" value="UniProtKB-KW"/>
</dbReference>
<dbReference type="EMBL" id="BQMJ01000076">
    <property type="protein sequence ID" value="GJQ15875.1"/>
    <property type="molecule type" value="Genomic_DNA"/>
</dbReference>
<protein>
    <recommendedName>
        <fullName evidence="8">7-cyano-7-deazaguanine synthase</fullName>
        <ecNumber evidence="8">6.3.4.20</ecNumber>
    </recommendedName>
</protein>
<evidence type="ECO:0000256" key="5">
    <source>
        <dbReference type="ARBA" id="ARBA00022833"/>
    </source>
</evidence>
<evidence type="ECO:0000256" key="9">
    <source>
        <dbReference type="ARBA" id="ARBA00047890"/>
    </source>
</evidence>
<dbReference type="Gene3D" id="3.40.50.620">
    <property type="entry name" value="HUPs"/>
    <property type="match status" value="1"/>
</dbReference>
<evidence type="ECO:0000256" key="3">
    <source>
        <dbReference type="ARBA" id="ARBA00022723"/>
    </source>
</evidence>
<dbReference type="GO" id="GO:0046872">
    <property type="term" value="F:metal ion binding"/>
    <property type="evidence" value="ECO:0007669"/>
    <property type="project" value="UniProtKB-KW"/>
</dbReference>
<dbReference type="PANTHER" id="PTHR42914">
    <property type="entry name" value="7-CYANO-7-DEAZAGUANINE SYNTHASE"/>
    <property type="match status" value="1"/>
</dbReference>
<keyword evidence="6" id="KW-0067">ATP-binding</keyword>
<dbReference type="AlphaFoldDB" id="A0A9C7Q4N3"/>
<dbReference type="InterPro" id="IPR014729">
    <property type="entry name" value="Rossmann-like_a/b/a_fold"/>
</dbReference>
<dbReference type="Proteomes" id="UP001061958">
    <property type="component" value="Unassembled WGS sequence"/>
</dbReference>
<proteinExistence type="inferred from homology"/>
<dbReference type="GO" id="GO:0005524">
    <property type="term" value="F:ATP binding"/>
    <property type="evidence" value="ECO:0007669"/>
    <property type="project" value="UniProtKB-KW"/>
</dbReference>
<evidence type="ECO:0000313" key="11">
    <source>
        <dbReference type="Proteomes" id="UP001061958"/>
    </source>
</evidence>
<keyword evidence="11" id="KW-1185">Reference proteome</keyword>
<gene>
    <name evidence="10" type="ORF">GpartN1_g7666.t1</name>
</gene>
<dbReference type="PIRSF" id="PIRSF006293">
    <property type="entry name" value="ExsB"/>
    <property type="match status" value="1"/>
</dbReference>
<name>A0A9C7Q4N3_9RHOD</name>
<evidence type="ECO:0000256" key="6">
    <source>
        <dbReference type="ARBA" id="ARBA00022840"/>
    </source>
</evidence>
<sequence length="260" mass="28929">MKRLFSSFSAPKRLKFFACYYLKKSTFSTSSSAVVLLSGGADSATTLAVAVRDGFEVYALSFDYGQRHRQELLCARRIAECFRCREHRIAQIDLRVFGGSALTNSDLAVPKDRQDRASVIPVTYVPARNTIFLSYALSYAEVIGASDIFIGANAVDYSGYPDCRPLYFQIFEQLASVGTKAGVEQGIKYKIHTPLLHLSKAEIIQLGIRLGVDYGMTHSCYDPGEEGKPCGRCDACCIRQEAFKKLGFVRDPALERFHEN</sequence>
<evidence type="ECO:0000256" key="7">
    <source>
        <dbReference type="ARBA" id="ARBA00037993"/>
    </source>
</evidence>
<dbReference type="SUPFAM" id="SSF52402">
    <property type="entry name" value="Adenine nucleotide alpha hydrolases-like"/>
    <property type="match status" value="1"/>
</dbReference>
<dbReference type="PANTHER" id="PTHR42914:SF1">
    <property type="entry name" value="7-CYANO-7-DEAZAGUANINE SYNTHASE"/>
    <property type="match status" value="1"/>
</dbReference>
<comment type="similarity">
    <text evidence="7">Belongs to the QueC family.</text>
</comment>
<dbReference type="CDD" id="cd01995">
    <property type="entry name" value="QueC-like"/>
    <property type="match status" value="1"/>
</dbReference>
<dbReference type="EC" id="6.3.4.20" evidence="8"/>
<dbReference type="NCBIfam" id="TIGR00364">
    <property type="entry name" value="7-cyano-7-deazaguanine synthase QueC"/>
    <property type="match status" value="1"/>
</dbReference>
<dbReference type="OrthoDB" id="448104at2759"/>
<comment type="caution">
    <text evidence="10">The sequence shown here is derived from an EMBL/GenBank/DDBJ whole genome shotgun (WGS) entry which is preliminary data.</text>
</comment>
<accession>A0A9C7Q4N3</accession>
<evidence type="ECO:0000256" key="8">
    <source>
        <dbReference type="ARBA" id="ARBA00039149"/>
    </source>
</evidence>
<organism evidence="10 11">
    <name type="scientific">Galdieria partita</name>
    <dbReference type="NCBI Taxonomy" id="83374"/>
    <lineage>
        <taxon>Eukaryota</taxon>
        <taxon>Rhodophyta</taxon>
        <taxon>Bangiophyceae</taxon>
        <taxon>Galdieriales</taxon>
        <taxon>Galdieriaceae</taxon>
        <taxon>Galdieria</taxon>
    </lineage>
</organism>
<keyword evidence="2" id="KW-0436">Ligase</keyword>